<reference evidence="3" key="2">
    <citation type="journal article" date="2016" name="Sci. Rep.">
        <title>Dictyocaulus viviparus genome, variome and transcriptome elucidate lungworm biology and support future intervention.</title>
        <authorList>
            <person name="McNulty S.N."/>
            <person name="Strube C."/>
            <person name="Rosa B.A."/>
            <person name="Martin J.C."/>
            <person name="Tyagi R."/>
            <person name="Choi Y.J."/>
            <person name="Wang Q."/>
            <person name="Hallsworth Pepin K."/>
            <person name="Zhang X."/>
            <person name="Ozersky P."/>
            <person name="Wilson R.K."/>
            <person name="Sternberg P.W."/>
            <person name="Gasser R.B."/>
            <person name="Mitreva M."/>
        </authorList>
    </citation>
    <scope>NUCLEOTIDE SEQUENCE [LARGE SCALE GENOMIC DNA]</scope>
    <source>
        <strain evidence="3">HannoverDv2000</strain>
    </source>
</reference>
<name>A0A0D8X7U0_DICVI</name>
<dbReference type="Proteomes" id="UP000053766">
    <property type="component" value="Unassembled WGS sequence"/>
</dbReference>
<reference evidence="2 3" key="1">
    <citation type="submission" date="2013-11" db="EMBL/GenBank/DDBJ databases">
        <title>Draft genome of the bovine lungworm Dictyocaulus viviparus.</title>
        <authorList>
            <person name="Mitreva M."/>
        </authorList>
    </citation>
    <scope>NUCLEOTIDE SEQUENCE [LARGE SCALE GENOMIC DNA]</scope>
    <source>
        <strain evidence="2 3">HannoverDv2000</strain>
    </source>
</reference>
<evidence type="ECO:0000256" key="1">
    <source>
        <dbReference type="SAM" id="MobiDB-lite"/>
    </source>
</evidence>
<feature type="compositionally biased region" description="Basic and acidic residues" evidence="1">
    <location>
        <begin position="70"/>
        <end position="80"/>
    </location>
</feature>
<gene>
    <name evidence="2" type="ORF">DICVIV_14433</name>
</gene>
<feature type="region of interest" description="Disordered" evidence="1">
    <location>
        <begin position="51"/>
        <end position="85"/>
    </location>
</feature>
<accession>A0A0D8X7U0</accession>
<proteinExistence type="predicted"/>
<sequence>MHLKKNDFREKEIIEGLRKEKPLRDAHDILKTVNNDYVITKETVQQLRQRVMNESRQPSIPKANPTHDFVIPREPADSEKTPTSVRTRKCFMTASRDSTSPTLANHISLDFGRVSMFSL</sequence>
<dbReference type="EMBL" id="KN721852">
    <property type="protein sequence ID" value="KJH39684.1"/>
    <property type="molecule type" value="Genomic_DNA"/>
</dbReference>
<protein>
    <submittedName>
        <fullName evidence="2">Uncharacterized protein</fullName>
    </submittedName>
</protein>
<keyword evidence="3" id="KW-1185">Reference proteome</keyword>
<evidence type="ECO:0000313" key="3">
    <source>
        <dbReference type="Proteomes" id="UP000053766"/>
    </source>
</evidence>
<dbReference type="AlphaFoldDB" id="A0A0D8X7U0"/>
<feature type="non-terminal residue" evidence="2">
    <location>
        <position position="119"/>
    </location>
</feature>
<evidence type="ECO:0000313" key="2">
    <source>
        <dbReference type="EMBL" id="KJH39684.1"/>
    </source>
</evidence>
<organism evidence="2 3">
    <name type="scientific">Dictyocaulus viviparus</name>
    <name type="common">Bovine lungworm</name>
    <dbReference type="NCBI Taxonomy" id="29172"/>
    <lineage>
        <taxon>Eukaryota</taxon>
        <taxon>Metazoa</taxon>
        <taxon>Ecdysozoa</taxon>
        <taxon>Nematoda</taxon>
        <taxon>Chromadorea</taxon>
        <taxon>Rhabditida</taxon>
        <taxon>Rhabditina</taxon>
        <taxon>Rhabditomorpha</taxon>
        <taxon>Strongyloidea</taxon>
        <taxon>Metastrongylidae</taxon>
        <taxon>Dictyocaulus</taxon>
    </lineage>
</organism>